<dbReference type="EMBL" id="JENY01000024">
    <property type="protein sequence ID" value="EXL03644.1"/>
    <property type="molecule type" value="Genomic_DNA"/>
</dbReference>
<comment type="caution">
    <text evidence="1">The sequence shown here is derived from an EMBL/GenBank/DDBJ whole genome shotgun (WGS) entry which is preliminary data.</text>
</comment>
<reference evidence="1 2" key="1">
    <citation type="submission" date="2014-02" db="EMBL/GenBank/DDBJ databases">
        <title>Aquamicrobium defluvii Genome sequencing.</title>
        <authorList>
            <person name="Wang X."/>
        </authorList>
    </citation>
    <scope>NUCLEOTIDE SEQUENCE [LARGE SCALE GENOMIC DNA]</scope>
    <source>
        <strain evidence="1 2">W13Z1</strain>
    </source>
</reference>
<name>A0A011SWK6_9HYPH</name>
<protein>
    <submittedName>
        <fullName evidence="1">Uncharacterized protein</fullName>
    </submittedName>
</protein>
<organism evidence="1 2">
    <name type="scientific">Aquamicrobium defluvii</name>
    <dbReference type="NCBI Taxonomy" id="69279"/>
    <lineage>
        <taxon>Bacteria</taxon>
        <taxon>Pseudomonadati</taxon>
        <taxon>Pseudomonadota</taxon>
        <taxon>Alphaproteobacteria</taxon>
        <taxon>Hyphomicrobiales</taxon>
        <taxon>Phyllobacteriaceae</taxon>
        <taxon>Aquamicrobium</taxon>
    </lineage>
</organism>
<evidence type="ECO:0000313" key="1">
    <source>
        <dbReference type="EMBL" id="EXL03644.1"/>
    </source>
</evidence>
<dbReference type="PATRIC" id="fig|69279.3.peg.3425"/>
<dbReference type="eggNOG" id="ENOG5031CDS">
    <property type="taxonomic scope" value="Bacteria"/>
</dbReference>
<sequence>MPIMRLILVLITVLTIGIAPTLARAYQAPMANMPAAHMTGMTSEPDGMADGHGCADQTDCSRDAASCAWICAGLQVFHGITGEGDTHRVTRSVPAPRALRLLQGIEPMLTERPPKPRLL</sequence>
<dbReference type="STRING" id="69279.BG36_11660"/>
<proteinExistence type="predicted"/>
<gene>
    <name evidence="1" type="ORF">BG36_11660</name>
</gene>
<dbReference type="HOGENOM" id="CLU_2056489_0_0_5"/>
<evidence type="ECO:0000313" key="2">
    <source>
        <dbReference type="Proteomes" id="UP000019849"/>
    </source>
</evidence>
<dbReference type="AlphaFoldDB" id="A0A011SWK6"/>
<accession>A0A011SWK6</accession>
<dbReference type="Proteomes" id="UP000019849">
    <property type="component" value="Unassembled WGS sequence"/>
</dbReference>